<evidence type="ECO:0000313" key="8">
    <source>
        <dbReference type="Proteomes" id="UP001595816"/>
    </source>
</evidence>
<comment type="caution">
    <text evidence="7">The sequence shown here is derived from an EMBL/GenBank/DDBJ whole genome shotgun (WGS) entry which is preliminary data.</text>
</comment>
<dbReference type="SUPFAM" id="SSF117281">
    <property type="entry name" value="Kelch motif"/>
    <property type="match status" value="1"/>
</dbReference>
<evidence type="ECO:0000256" key="4">
    <source>
        <dbReference type="ARBA" id="ARBA00022825"/>
    </source>
</evidence>
<keyword evidence="4 5" id="KW-0720">Serine protease</keyword>
<accession>A0ABV8LJX0</accession>
<evidence type="ECO:0000256" key="5">
    <source>
        <dbReference type="PROSITE-ProRule" id="PRU01240"/>
    </source>
</evidence>
<dbReference type="Proteomes" id="UP001595816">
    <property type="component" value="Unassembled WGS sequence"/>
</dbReference>
<reference evidence="8" key="1">
    <citation type="journal article" date="2019" name="Int. J. Syst. Evol. Microbiol.">
        <title>The Global Catalogue of Microorganisms (GCM) 10K type strain sequencing project: providing services to taxonomists for standard genome sequencing and annotation.</title>
        <authorList>
            <consortium name="The Broad Institute Genomics Platform"/>
            <consortium name="The Broad Institute Genome Sequencing Center for Infectious Disease"/>
            <person name="Wu L."/>
            <person name="Ma J."/>
        </authorList>
    </citation>
    <scope>NUCLEOTIDE SEQUENCE [LARGE SCALE GENOMIC DNA]</scope>
    <source>
        <strain evidence="8">CGMCC 4.7289</strain>
    </source>
</reference>
<proteinExistence type="inferred from homology"/>
<dbReference type="InterPro" id="IPR013784">
    <property type="entry name" value="Carb-bd-like_fold"/>
</dbReference>
<dbReference type="InterPro" id="IPR006652">
    <property type="entry name" value="Kelch_1"/>
</dbReference>
<keyword evidence="3 5" id="KW-0378">Hydrolase</keyword>
<dbReference type="InterPro" id="IPR000209">
    <property type="entry name" value="Peptidase_S8/S53_dom"/>
</dbReference>
<organism evidence="7 8">
    <name type="scientific">Hamadaea flava</name>
    <dbReference type="NCBI Taxonomy" id="1742688"/>
    <lineage>
        <taxon>Bacteria</taxon>
        <taxon>Bacillati</taxon>
        <taxon>Actinomycetota</taxon>
        <taxon>Actinomycetes</taxon>
        <taxon>Micromonosporales</taxon>
        <taxon>Micromonosporaceae</taxon>
        <taxon>Hamadaea</taxon>
    </lineage>
</organism>
<dbReference type="InterPro" id="IPR008969">
    <property type="entry name" value="CarboxyPept-like_regulatory"/>
</dbReference>
<dbReference type="InterPro" id="IPR015915">
    <property type="entry name" value="Kelch-typ_b-propeller"/>
</dbReference>
<dbReference type="PROSITE" id="PS00138">
    <property type="entry name" value="SUBTILASE_SER"/>
    <property type="match status" value="1"/>
</dbReference>
<dbReference type="PANTHER" id="PTHR43806">
    <property type="entry name" value="PEPTIDASE S8"/>
    <property type="match status" value="1"/>
</dbReference>
<dbReference type="SUPFAM" id="SSF49464">
    <property type="entry name" value="Carboxypeptidase regulatory domain-like"/>
    <property type="match status" value="2"/>
</dbReference>
<dbReference type="Gene3D" id="3.40.50.200">
    <property type="entry name" value="Peptidase S8/S53 domain"/>
    <property type="match status" value="1"/>
</dbReference>
<dbReference type="RefSeq" id="WP_253754657.1">
    <property type="nucleotide sequence ID" value="NZ_JAMZDZ010000001.1"/>
</dbReference>
<feature type="active site" description="Charge relay system" evidence="5">
    <location>
        <position position="185"/>
    </location>
</feature>
<dbReference type="PANTHER" id="PTHR43806:SF11">
    <property type="entry name" value="CEREVISIN-RELATED"/>
    <property type="match status" value="1"/>
</dbReference>
<protein>
    <submittedName>
        <fullName evidence="7">S8 family serine peptidase</fullName>
    </submittedName>
</protein>
<feature type="active site" description="Charge relay system" evidence="5">
    <location>
        <position position="232"/>
    </location>
</feature>
<dbReference type="PRINTS" id="PR00723">
    <property type="entry name" value="SUBTILISIN"/>
</dbReference>
<dbReference type="SUPFAM" id="SSF52743">
    <property type="entry name" value="Subtilisin-like"/>
    <property type="match status" value="1"/>
</dbReference>
<dbReference type="NCBIfam" id="NF038128">
    <property type="entry name" value="choice_anch_J"/>
    <property type="match status" value="1"/>
</dbReference>
<evidence type="ECO:0000256" key="1">
    <source>
        <dbReference type="ARBA" id="ARBA00011073"/>
    </source>
</evidence>
<dbReference type="EMBL" id="JBHSAY010000006">
    <property type="protein sequence ID" value="MFC4131276.1"/>
    <property type="molecule type" value="Genomic_DNA"/>
</dbReference>
<gene>
    <name evidence="7" type="ORF">ACFOZ4_11745</name>
</gene>
<dbReference type="InterPro" id="IPR050131">
    <property type="entry name" value="Peptidase_S8_subtilisin-like"/>
</dbReference>
<sequence length="1443" mass="147983">MSSPRRFRPKALLAALAGTLLTVGLIPVLATPAAAAPSASISGEITSESTDFLVYLRDKADLSPAKSLPRTQRAEQVYTELKATADDSQKDVRALLDERKIAYKPYWIVNAIYVHGDKALAEELAKVDGVASIEPNRAHTLEKPTAGQVEATVDAVEWNIANIRANEVWSAYADRGAGIVVANIDSGVQYTHPALVDKYRGNLGGGTFDHNYNWFDPAGICSTPAPCDNNNHGTHTMGTMVGGEGANIIGVAPDAKWIAAKGCEVNTCSDSSLLAAGQWVLAPTDLNGANPRPDLHPDVVNNSWGGDPGDPWYGPTVDAWIAAGIFPAFSNGNDGPSCGSAGSPGDNPQVYSAGAYDSSGTIASFSGRGASAIDGGVKPNIAAPGVNVRSSVPGGYGSGSGTSMASPHVSGTVALMWSASPALRGDVAATRTLLDQSGRDVNDTSCGGTTADNNVYGEGRLDAYQAVTLAPRGPSGVVKGVVRDDSGTPLAAATVSSGGRSATTVADGSYSLTLAAGDQSVTAAKYGYHDSTVTVAVPENGTATQDFALVSAPMVTVSGKVTDGSGHGWPLYARIDIPGRDPVFTNPATGAYSVTLPGNTTHSLTTTSKIPGYQATTTAVTLGAAGKTVNLALPVARDCTAPGYKVNFSDPILGESFDNFTTPDGWTVVNHQGTNPVWAFDDPGKRGNLTGGTGGFAIMDSDKAGSGKTEDTSLVTPLLDLSGTNLPYLRFNNDYRAFSNSFGDVDISTDGGATWTTVLHQSTTAARGPRVEQLALAGLAGSATAQIRFHYKGTFAWWWAVDNVQLVDRGCAAADGGLISGFVSDANTTAGLVGAKVVSDDVPGETATSVATADDPAVGDGYYWLFSSVTGAHTFTASKSPYNTLNKSVTVVANANKKADFALKSPRLAVTPTTIQAFQPYGTVRKTSVTVTNTGSATATVDLVERSGTFQILSKQGAALQTIKLTEKASTSLRGVKSTATPARASAPNAAWSTIADYPDEVFDNSAATLNGKVYSIGGGVDSGLENKAFVYDPDANAWTALPNMPTGRTKPQVAATGGKIYVLGGWTADGDPVSTVDVFDPATGAWSTVSGAVNPAARATAGVGVANGKIYVVGGCGDSSCTATDNVVVFDPAAGTFSAGPAYPQDASWLSCGGISGKIYCAGGSGDSDWSNGFALDPATGWSPIADAPLDLWGSAGSAAGGLFVLAGGVTAGSTAITNRTVTYDPATNTWSDGPNTQFTVYRGAGACGFYKIGGSPSSFVGSKTSETLPGLGDCDEASDVPWLSETPSTFTLAAGKSRVITVTLTATAAAGVDQPGKYTAQFGLRAETPYPISPVDVEMNVSPLASWGKVTGTVAGLSCSGAHVGVKAVIRLNLNSDPTVGYTLHADASGAYAWWLPKGTYQVIVAKDGWIPQAITVKVEAGIVRTQDFLLQSDPPCPSGV</sequence>
<feature type="active site" description="Charge relay system" evidence="5">
    <location>
        <position position="403"/>
    </location>
</feature>
<dbReference type="InterPro" id="IPR015500">
    <property type="entry name" value="Peptidase_S8_subtilisin-rel"/>
</dbReference>
<dbReference type="PROSITE" id="PS51892">
    <property type="entry name" value="SUBTILASE"/>
    <property type="match status" value="1"/>
</dbReference>
<dbReference type="Gene3D" id="2.60.120.200">
    <property type="match status" value="1"/>
</dbReference>
<feature type="domain" description="Peptidase S8/S53" evidence="6">
    <location>
        <begin position="176"/>
        <end position="438"/>
    </location>
</feature>
<dbReference type="SMART" id="SM00612">
    <property type="entry name" value="Kelch"/>
    <property type="match status" value="4"/>
</dbReference>
<dbReference type="SUPFAM" id="SSF49452">
    <property type="entry name" value="Starch-binding domain-like"/>
    <property type="match status" value="1"/>
</dbReference>
<evidence type="ECO:0000259" key="6">
    <source>
        <dbReference type="Pfam" id="PF00082"/>
    </source>
</evidence>
<dbReference type="Pfam" id="PF13620">
    <property type="entry name" value="CarboxypepD_reg"/>
    <property type="match status" value="1"/>
</dbReference>
<name>A0ABV8LJX0_9ACTN</name>
<dbReference type="InterPro" id="IPR023828">
    <property type="entry name" value="Peptidase_S8_Ser-AS"/>
</dbReference>
<dbReference type="Gene3D" id="2.120.10.80">
    <property type="entry name" value="Kelch-type beta propeller"/>
    <property type="match status" value="1"/>
</dbReference>
<dbReference type="Pfam" id="PF00082">
    <property type="entry name" value="Peptidase_S8"/>
    <property type="match status" value="1"/>
</dbReference>
<evidence type="ECO:0000256" key="3">
    <source>
        <dbReference type="ARBA" id="ARBA00022801"/>
    </source>
</evidence>
<dbReference type="Pfam" id="PF24681">
    <property type="entry name" value="Kelch_KLHDC2_KLHL20_DRC7"/>
    <property type="match status" value="1"/>
</dbReference>
<keyword evidence="2 5" id="KW-0645">Protease</keyword>
<dbReference type="Gene3D" id="2.60.40.1120">
    <property type="entry name" value="Carboxypeptidase-like, regulatory domain"/>
    <property type="match status" value="3"/>
</dbReference>
<evidence type="ECO:0000313" key="7">
    <source>
        <dbReference type="EMBL" id="MFC4131276.1"/>
    </source>
</evidence>
<keyword evidence="8" id="KW-1185">Reference proteome</keyword>
<comment type="similarity">
    <text evidence="1 5">Belongs to the peptidase S8 family.</text>
</comment>
<dbReference type="InterPro" id="IPR036852">
    <property type="entry name" value="Peptidase_S8/S53_dom_sf"/>
</dbReference>
<evidence type="ECO:0000256" key="2">
    <source>
        <dbReference type="ARBA" id="ARBA00022670"/>
    </source>
</evidence>